<dbReference type="STRING" id="42251.A0A2T6ZW45"/>
<evidence type="ECO:0000256" key="2">
    <source>
        <dbReference type="ARBA" id="ARBA00008072"/>
    </source>
</evidence>
<dbReference type="InterPro" id="IPR013149">
    <property type="entry name" value="ADH-like_C"/>
</dbReference>
<dbReference type="Proteomes" id="UP000244722">
    <property type="component" value="Unassembled WGS sequence"/>
</dbReference>
<feature type="non-terminal residue" evidence="11">
    <location>
        <position position="1"/>
    </location>
</feature>
<dbReference type="FunFam" id="3.40.50.720:FF:000039">
    <property type="entry name" value="Alcohol dehydrogenase AdhP"/>
    <property type="match status" value="1"/>
</dbReference>
<dbReference type="InterPro" id="IPR013154">
    <property type="entry name" value="ADH-like_N"/>
</dbReference>
<keyword evidence="7" id="KW-0520">NAD</keyword>
<dbReference type="EC" id="1.1.1.1" evidence="3"/>
<evidence type="ECO:0000313" key="11">
    <source>
        <dbReference type="EMBL" id="PUU79711.1"/>
    </source>
</evidence>
<dbReference type="PANTHER" id="PTHR42940">
    <property type="entry name" value="ALCOHOL DEHYDROGENASE 1-RELATED"/>
    <property type="match status" value="1"/>
</dbReference>
<keyword evidence="6" id="KW-0560">Oxidoreductase</keyword>
<proteinExistence type="inferred from homology"/>
<evidence type="ECO:0000256" key="7">
    <source>
        <dbReference type="ARBA" id="ARBA00023027"/>
    </source>
</evidence>
<dbReference type="GO" id="GO:0004022">
    <property type="term" value="F:alcohol dehydrogenase (NAD+) activity"/>
    <property type="evidence" value="ECO:0007669"/>
    <property type="project" value="UniProtKB-EC"/>
</dbReference>
<dbReference type="InterPro" id="IPR011032">
    <property type="entry name" value="GroES-like_sf"/>
</dbReference>
<feature type="domain" description="Alcohol dehydrogenase-like N-terminal" evidence="10">
    <location>
        <begin position="14"/>
        <end position="117"/>
    </location>
</feature>
<protein>
    <recommendedName>
        <fullName evidence="3">alcohol dehydrogenase</fullName>
        <ecNumber evidence="3">1.1.1.1</ecNumber>
    </recommendedName>
</protein>
<evidence type="ECO:0000259" key="10">
    <source>
        <dbReference type="Pfam" id="PF08240"/>
    </source>
</evidence>
<sequence length="342" mass="36651">PIEYKKVPVPKPAPDKVLIKIKYTGVCHTDLHAWKGWPLRTKQHLIGGHEGAGVVITVGELVEDIKVVDHAGIKWLNGSCGHCEFAGFPCAKNLYSLDGSFQQFTIGKAAHIARIPKGAPSNAIAPILYAEITVYKALKKSNVQAGQTIAIVGGSGGLGSLVVQYAKAMSLRVIAIDTGSEKQEMCLNTLGAVEFVDFAKGDVVANVKSVAGGLGAYTVILFAVSEKSFQQAAEYCTARGTIVCVGLPQNAGVPAEVFSTVIRMITIKGSYVGNRLDTQEAINFFARCLIKAPFKVRMLSELTQVFQLLEECKIAGRYVLNTSVSSINHILGRFSDLTSPLI</sequence>
<dbReference type="SUPFAM" id="SSF51735">
    <property type="entry name" value="NAD(P)-binding Rossmann-fold domains"/>
    <property type="match status" value="1"/>
</dbReference>
<evidence type="ECO:0000259" key="9">
    <source>
        <dbReference type="Pfam" id="PF00107"/>
    </source>
</evidence>
<gene>
    <name evidence="11" type="ORF">B9Z19DRAFT_978392</name>
</gene>
<evidence type="ECO:0000256" key="4">
    <source>
        <dbReference type="ARBA" id="ARBA00022723"/>
    </source>
</evidence>
<dbReference type="PROSITE" id="PS00059">
    <property type="entry name" value="ADH_ZINC"/>
    <property type="match status" value="1"/>
</dbReference>
<dbReference type="InterPro" id="IPR036291">
    <property type="entry name" value="NAD(P)-bd_dom_sf"/>
</dbReference>
<dbReference type="SUPFAM" id="SSF50129">
    <property type="entry name" value="GroES-like"/>
    <property type="match status" value="1"/>
</dbReference>
<keyword evidence="5 8" id="KW-0862">Zinc</keyword>
<keyword evidence="4 8" id="KW-0479">Metal-binding</keyword>
<name>A0A2T6ZW45_TUBBO</name>
<dbReference type="AlphaFoldDB" id="A0A2T6ZW45"/>
<organism evidence="11 12">
    <name type="scientific">Tuber borchii</name>
    <name type="common">White truffle</name>
    <dbReference type="NCBI Taxonomy" id="42251"/>
    <lineage>
        <taxon>Eukaryota</taxon>
        <taxon>Fungi</taxon>
        <taxon>Dikarya</taxon>
        <taxon>Ascomycota</taxon>
        <taxon>Pezizomycotina</taxon>
        <taxon>Pezizomycetes</taxon>
        <taxon>Pezizales</taxon>
        <taxon>Tuberaceae</taxon>
        <taxon>Tuber</taxon>
    </lineage>
</organism>
<feature type="domain" description="Alcohol dehydrogenase-like C-terminal" evidence="9">
    <location>
        <begin position="157"/>
        <end position="286"/>
    </location>
</feature>
<evidence type="ECO:0000256" key="6">
    <source>
        <dbReference type="ARBA" id="ARBA00023002"/>
    </source>
</evidence>
<dbReference type="GO" id="GO:0005737">
    <property type="term" value="C:cytoplasm"/>
    <property type="evidence" value="ECO:0007669"/>
    <property type="project" value="TreeGrafter"/>
</dbReference>
<dbReference type="Pfam" id="PF00107">
    <property type="entry name" value="ADH_zinc_N"/>
    <property type="match status" value="1"/>
</dbReference>
<dbReference type="Gene3D" id="3.40.50.720">
    <property type="entry name" value="NAD(P)-binding Rossmann-like Domain"/>
    <property type="match status" value="1"/>
</dbReference>
<evidence type="ECO:0000256" key="3">
    <source>
        <dbReference type="ARBA" id="ARBA00013190"/>
    </source>
</evidence>
<dbReference type="CDD" id="cd08297">
    <property type="entry name" value="CAD3"/>
    <property type="match status" value="1"/>
</dbReference>
<dbReference type="Gene3D" id="3.90.180.10">
    <property type="entry name" value="Medium-chain alcohol dehydrogenases, catalytic domain"/>
    <property type="match status" value="1"/>
</dbReference>
<accession>A0A2T6ZW45</accession>
<dbReference type="EMBL" id="NESQ01000084">
    <property type="protein sequence ID" value="PUU79711.1"/>
    <property type="molecule type" value="Genomic_DNA"/>
</dbReference>
<dbReference type="OrthoDB" id="1879366at2759"/>
<dbReference type="InterPro" id="IPR002328">
    <property type="entry name" value="ADH_Zn_CS"/>
</dbReference>
<comment type="similarity">
    <text evidence="2 8">Belongs to the zinc-containing alcohol dehydrogenase family.</text>
</comment>
<dbReference type="PANTHER" id="PTHR42940:SF3">
    <property type="entry name" value="ALCOHOL DEHYDROGENASE 1-RELATED"/>
    <property type="match status" value="1"/>
</dbReference>
<comment type="cofactor">
    <cofactor evidence="1 8">
        <name>Zn(2+)</name>
        <dbReference type="ChEBI" id="CHEBI:29105"/>
    </cofactor>
</comment>
<evidence type="ECO:0000256" key="1">
    <source>
        <dbReference type="ARBA" id="ARBA00001947"/>
    </source>
</evidence>
<evidence type="ECO:0000313" key="12">
    <source>
        <dbReference type="Proteomes" id="UP000244722"/>
    </source>
</evidence>
<evidence type="ECO:0000256" key="8">
    <source>
        <dbReference type="RuleBase" id="RU361277"/>
    </source>
</evidence>
<comment type="caution">
    <text evidence="11">The sequence shown here is derived from an EMBL/GenBank/DDBJ whole genome shotgun (WGS) entry which is preliminary data.</text>
</comment>
<keyword evidence="12" id="KW-1185">Reference proteome</keyword>
<evidence type="ECO:0000256" key="5">
    <source>
        <dbReference type="ARBA" id="ARBA00022833"/>
    </source>
</evidence>
<dbReference type="Pfam" id="PF08240">
    <property type="entry name" value="ADH_N"/>
    <property type="match status" value="1"/>
</dbReference>
<reference evidence="11 12" key="1">
    <citation type="submission" date="2017-04" db="EMBL/GenBank/DDBJ databases">
        <title>Draft genome sequence of Tuber borchii Vittad., a whitish edible truffle.</title>
        <authorList>
            <consortium name="DOE Joint Genome Institute"/>
            <person name="Murat C."/>
            <person name="Kuo A."/>
            <person name="Barry K.W."/>
            <person name="Clum A."/>
            <person name="Dockter R.B."/>
            <person name="Fauchery L."/>
            <person name="Iotti M."/>
            <person name="Kohler A."/>
            <person name="Labutti K."/>
            <person name="Lindquist E.A."/>
            <person name="Lipzen A."/>
            <person name="Ohm R.A."/>
            <person name="Wang M."/>
            <person name="Grigoriev I.V."/>
            <person name="Zambonelli A."/>
            <person name="Martin F.M."/>
        </authorList>
    </citation>
    <scope>NUCLEOTIDE SEQUENCE [LARGE SCALE GENOMIC DNA]</scope>
    <source>
        <strain evidence="11 12">Tbo3840</strain>
    </source>
</reference>
<dbReference type="GO" id="GO:0008270">
    <property type="term" value="F:zinc ion binding"/>
    <property type="evidence" value="ECO:0007669"/>
    <property type="project" value="InterPro"/>
</dbReference>